<evidence type="ECO:0000256" key="1">
    <source>
        <dbReference type="SAM" id="Phobius"/>
    </source>
</evidence>
<dbReference type="EMBL" id="CP063982">
    <property type="protein sequence ID" value="UOD51195.1"/>
    <property type="molecule type" value="Genomic_DNA"/>
</dbReference>
<proteinExistence type="predicted"/>
<feature type="transmembrane region" description="Helical" evidence="1">
    <location>
        <begin position="450"/>
        <end position="470"/>
    </location>
</feature>
<organism evidence="2 3">
    <name type="scientific">Orrella daihaiensis</name>
    <dbReference type="NCBI Taxonomy" id="2782176"/>
    <lineage>
        <taxon>Bacteria</taxon>
        <taxon>Pseudomonadati</taxon>
        <taxon>Pseudomonadota</taxon>
        <taxon>Betaproteobacteria</taxon>
        <taxon>Burkholderiales</taxon>
        <taxon>Alcaligenaceae</taxon>
        <taxon>Orrella</taxon>
    </lineage>
</organism>
<reference evidence="2 3" key="1">
    <citation type="submission" date="2020-11" db="EMBL/GenBank/DDBJ databases">
        <title>Algicoccus daihaiensis sp.nov., isolated from Daihai Lake in Inner Mongolia.</title>
        <authorList>
            <person name="Kai J."/>
        </authorList>
    </citation>
    <scope>NUCLEOTIDE SEQUENCE [LARGE SCALE GENOMIC DNA]</scope>
    <source>
        <strain evidence="3">f23</strain>
    </source>
</reference>
<feature type="transmembrane region" description="Helical" evidence="1">
    <location>
        <begin position="145"/>
        <end position="167"/>
    </location>
</feature>
<keyword evidence="1" id="KW-1133">Transmembrane helix</keyword>
<feature type="transmembrane region" description="Helical" evidence="1">
    <location>
        <begin position="321"/>
        <end position="340"/>
    </location>
</feature>
<gene>
    <name evidence="2" type="ORF">DHf2319_04695</name>
</gene>
<feature type="transmembrane region" description="Helical" evidence="1">
    <location>
        <begin position="371"/>
        <end position="391"/>
    </location>
</feature>
<evidence type="ECO:0000313" key="2">
    <source>
        <dbReference type="EMBL" id="UOD51195.1"/>
    </source>
</evidence>
<protein>
    <submittedName>
        <fullName evidence="2">Glycosyltransferase</fullName>
    </submittedName>
</protein>
<sequence length="580" mass="64149">MSLEQPTPARLTALATTRLPAVVLIGLLLMYALLGLFARDPWKTDDVVGLATMLTASAQGGWAWLFPHIGSSALPQASPLPTWIGGLSIDLLGPLTSSIIAARLSTLAWMLLTAFALWYASYLAGRRPEPQPVPLPFGGEPKVTQYGRLLADMSVLFLISTVGILLRTHETSEAPALLACQALAILGAVRLLDKPWQGTIILALSITGAFLTAGAMAGLPLWVASLIIVIPKTPLHARRLQVWIALALAPLLVFIWWAAVNAVNPIWASEWWFWNRPELQISYLEKHLNAWRDLPWFLWPTWPLAVLSLWNWRKQGLAPHVWIPGVFALVQLLNIMFTPSPGELDYMALTVPCAMLAAFSVPTLRRAVVNTLDWFALMVFSVSGAVVWLGWTTQQTGWPEKLAANIARQTVGYDSTISWGAFAMALVITGTWIGLIIWRLKLHPKFAWRGALLSAMGLTSTWILLVLLWMPTVDYVRSYRPMAAEVRQTIDQANQQAGQFLCAQSSGLSVGPRASLYVFEGIEISRDERCPLLIQQTTAERLQQGLAGFDRNARVLWTGSRGADRFDRYRVLLLTPDAKP</sequence>
<feature type="transmembrane region" description="Helical" evidence="1">
    <location>
        <begin position="294"/>
        <end position="312"/>
    </location>
</feature>
<keyword evidence="1" id="KW-0472">Membrane</keyword>
<keyword evidence="1" id="KW-0812">Transmembrane</keyword>
<dbReference type="Proteomes" id="UP000831607">
    <property type="component" value="Chromosome"/>
</dbReference>
<feature type="transmembrane region" description="Helical" evidence="1">
    <location>
        <begin position="242"/>
        <end position="267"/>
    </location>
</feature>
<dbReference type="RefSeq" id="WP_243479662.1">
    <property type="nucleotide sequence ID" value="NZ_CP063982.1"/>
</dbReference>
<accession>A0ABY4ALK9</accession>
<feature type="transmembrane region" description="Helical" evidence="1">
    <location>
        <begin position="346"/>
        <end position="364"/>
    </location>
</feature>
<keyword evidence="3" id="KW-1185">Reference proteome</keyword>
<feature type="transmembrane region" description="Helical" evidence="1">
    <location>
        <begin position="417"/>
        <end position="438"/>
    </location>
</feature>
<feature type="transmembrane region" description="Helical" evidence="1">
    <location>
        <begin position="174"/>
        <end position="192"/>
    </location>
</feature>
<evidence type="ECO:0000313" key="3">
    <source>
        <dbReference type="Proteomes" id="UP000831607"/>
    </source>
</evidence>
<feature type="transmembrane region" description="Helical" evidence="1">
    <location>
        <begin position="20"/>
        <end position="38"/>
    </location>
</feature>
<feature type="transmembrane region" description="Helical" evidence="1">
    <location>
        <begin position="107"/>
        <end position="125"/>
    </location>
</feature>
<name>A0ABY4ALK9_9BURK</name>
<feature type="transmembrane region" description="Helical" evidence="1">
    <location>
        <begin position="198"/>
        <end position="230"/>
    </location>
</feature>